<dbReference type="Proteomes" id="UP000267029">
    <property type="component" value="Unassembled WGS sequence"/>
</dbReference>
<accession>A0A0R3UH06</accession>
<sequence length="96" mass="10977">MSKLISTRPHSSPNLYDISRALSSCTHVFIRHGAIRRPLQPTYDGPFRILGRKEKVFIVKRNGNEDAGFIDHIKPAFLDAEKQPRNKLKEQLTPIP</sequence>
<reference evidence="1 2" key="2">
    <citation type="submission" date="2018-10" db="EMBL/GenBank/DDBJ databases">
        <authorList>
            <consortium name="Pathogen Informatics"/>
        </authorList>
    </citation>
    <scope>NUCLEOTIDE SEQUENCE [LARGE SCALE GENOMIC DNA]</scope>
</reference>
<dbReference type="STRING" id="53468.A0A0R3UH06"/>
<proteinExistence type="predicted"/>
<dbReference type="OrthoDB" id="6279146at2759"/>
<dbReference type="AlphaFoldDB" id="A0A0R3UH06"/>
<dbReference type="PANTHER" id="PTHR38681">
    <property type="entry name" value="RETROVIRUS-RELATED POL POLYPROTEIN FROM TRANSPOSON 412-LIKE PROTEIN-RELATED"/>
    <property type="match status" value="1"/>
</dbReference>
<dbReference type="WBParaSite" id="MCOS_0000656201-mRNA-1">
    <property type="protein sequence ID" value="MCOS_0000656201-mRNA-1"/>
    <property type="gene ID" value="MCOS_0000656201"/>
</dbReference>
<organism evidence="3">
    <name type="scientific">Mesocestoides corti</name>
    <name type="common">Flatworm</name>
    <dbReference type="NCBI Taxonomy" id="53468"/>
    <lineage>
        <taxon>Eukaryota</taxon>
        <taxon>Metazoa</taxon>
        <taxon>Spiralia</taxon>
        <taxon>Lophotrochozoa</taxon>
        <taxon>Platyhelminthes</taxon>
        <taxon>Cestoda</taxon>
        <taxon>Eucestoda</taxon>
        <taxon>Cyclophyllidea</taxon>
        <taxon>Mesocestoididae</taxon>
        <taxon>Mesocestoides</taxon>
    </lineage>
</organism>
<evidence type="ECO:0000313" key="2">
    <source>
        <dbReference type="Proteomes" id="UP000267029"/>
    </source>
</evidence>
<name>A0A0R3UH06_MESCO</name>
<evidence type="ECO:0000313" key="1">
    <source>
        <dbReference type="EMBL" id="VDD80560.1"/>
    </source>
</evidence>
<evidence type="ECO:0000313" key="3">
    <source>
        <dbReference type="WBParaSite" id="MCOS_0000656201-mRNA-1"/>
    </source>
</evidence>
<reference evidence="3" key="1">
    <citation type="submission" date="2017-02" db="UniProtKB">
        <authorList>
            <consortium name="WormBaseParasite"/>
        </authorList>
    </citation>
    <scope>IDENTIFICATION</scope>
</reference>
<keyword evidence="2" id="KW-1185">Reference proteome</keyword>
<dbReference type="PANTHER" id="PTHR38681:SF1">
    <property type="entry name" value="RETROVIRUS-RELATED POL POLYPROTEIN FROM TRANSPOSON 412-LIKE PROTEIN"/>
    <property type="match status" value="1"/>
</dbReference>
<protein>
    <submittedName>
        <fullName evidence="3">Reverse transcriptase domain-containing protein</fullName>
    </submittedName>
</protein>
<dbReference type="EMBL" id="UXSR01005273">
    <property type="protein sequence ID" value="VDD80560.1"/>
    <property type="molecule type" value="Genomic_DNA"/>
</dbReference>
<gene>
    <name evidence="1" type="ORF">MCOS_LOCUS6563</name>
</gene>